<dbReference type="EMBL" id="CM051397">
    <property type="protein sequence ID" value="KAJ4721817.1"/>
    <property type="molecule type" value="Genomic_DNA"/>
</dbReference>
<comment type="caution">
    <text evidence="1">The sequence shown here is derived from an EMBL/GenBank/DDBJ whole genome shotgun (WGS) entry which is preliminary data.</text>
</comment>
<reference evidence="1 2" key="1">
    <citation type="journal article" date="2023" name="Science">
        <title>Complex scaffold remodeling in plant triterpene biosynthesis.</title>
        <authorList>
            <person name="De La Pena R."/>
            <person name="Hodgson H."/>
            <person name="Liu J.C."/>
            <person name="Stephenson M.J."/>
            <person name="Martin A.C."/>
            <person name="Owen C."/>
            <person name="Harkess A."/>
            <person name="Leebens-Mack J."/>
            <person name="Jimenez L.E."/>
            <person name="Osbourn A."/>
            <person name="Sattely E.S."/>
        </authorList>
    </citation>
    <scope>NUCLEOTIDE SEQUENCE [LARGE SCALE GENOMIC DNA]</scope>
    <source>
        <strain evidence="2">cv. JPN11</strain>
        <tissue evidence="1">Leaf</tissue>
    </source>
</reference>
<proteinExistence type="predicted"/>
<evidence type="ECO:0000313" key="1">
    <source>
        <dbReference type="EMBL" id="KAJ4721817.1"/>
    </source>
</evidence>
<accession>A0ACC1YEZ2</accession>
<gene>
    <name evidence="1" type="ORF">OWV82_009461</name>
</gene>
<sequence>MTRISILISNPSNLNLTPPPLPHIHEIKPDIVDIPTYCPKQLILGWSTWSKSPEPRVAQKVADPEEKKQYRGVRRPWGKYAAEIRDPAKKGSQVWLGTFDSEVDAAKAYDCCFQNERS</sequence>
<name>A0ACC1YEZ2_MELAZ</name>
<keyword evidence="2" id="KW-1185">Reference proteome</keyword>
<organism evidence="1 2">
    <name type="scientific">Melia azedarach</name>
    <name type="common">Chinaberry tree</name>
    <dbReference type="NCBI Taxonomy" id="155640"/>
    <lineage>
        <taxon>Eukaryota</taxon>
        <taxon>Viridiplantae</taxon>
        <taxon>Streptophyta</taxon>
        <taxon>Embryophyta</taxon>
        <taxon>Tracheophyta</taxon>
        <taxon>Spermatophyta</taxon>
        <taxon>Magnoliopsida</taxon>
        <taxon>eudicotyledons</taxon>
        <taxon>Gunneridae</taxon>
        <taxon>Pentapetalae</taxon>
        <taxon>rosids</taxon>
        <taxon>malvids</taxon>
        <taxon>Sapindales</taxon>
        <taxon>Meliaceae</taxon>
        <taxon>Melia</taxon>
    </lineage>
</organism>
<protein>
    <submittedName>
        <fullName evidence="1">Ethylene-responsive transcription factor</fullName>
    </submittedName>
</protein>
<dbReference type="Proteomes" id="UP001164539">
    <property type="component" value="Chromosome 4"/>
</dbReference>
<evidence type="ECO:0000313" key="2">
    <source>
        <dbReference type="Proteomes" id="UP001164539"/>
    </source>
</evidence>